<dbReference type="RefSeq" id="WP_021760884.1">
    <property type="nucleotide sequence ID" value="NC_022444.1"/>
</dbReference>
<evidence type="ECO:0000259" key="1">
    <source>
        <dbReference type="Pfam" id="PF04471"/>
    </source>
</evidence>
<dbReference type="EMBL" id="CP006585">
    <property type="protein sequence ID" value="AGW13945.1"/>
    <property type="molecule type" value="Genomic_DNA"/>
</dbReference>
<dbReference type="Pfam" id="PF14338">
    <property type="entry name" value="Mrr_N"/>
    <property type="match status" value="1"/>
</dbReference>
<keyword evidence="3" id="KW-0378">Hydrolase</keyword>
<reference evidence="4" key="2">
    <citation type="submission" date="2013-07" db="EMBL/GenBank/DDBJ databases">
        <authorList>
            <person name="Morais-Silva F.O."/>
            <person name="Rezende A.M."/>
            <person name="Pimentel C."/>
            <person name="Resende D.M."/>
            <person name="Santos C.I."/>
            <person name="Clemente C."/>
            <person name="de Oliveira L.M."/>
            <person name="da Silva S.M."/>
            <person name="Costa D.A."/>
            <person name="Varela-Raposo A."/>
            <person name="Horacio E.C.A."/>
            <person name="Matos M."/>
            <person name="Flores O."/>
            <person name="Ruiz J.C."/>
            <person name="Rodrigues-Pousada C."/>
        </authorList>
    </citation>
    <scope>NUCLEOTIDE SEQUENCE [LARGE SCALE GENOMIC DNA]</scope>
    <source>
        <strain evidence="4">ATCC 19364 / DSM 1382 / NCIMB 9332 / VKM B-1759</strain>
    </source>
</reference>
<keyword evidence="3" id="KW-0255">Endonuclease</keyword>
<feature type="domain" description="Restriction system protein Mrr-like N-terminal" evidence="2">
    <location>
        <begin position="6"/>
        <end position="91"/>
    </location>
</feature>
<protein>
    <submittedName>
        <fullName evidence="3">Putative restriction endonuclease</fullName>
    </submittedName>
</protein>
<dbReference type="InterPro" id="IPR011856">
    <property type="entry name" value="tRNA_endonuc-like_dom_sf"/>
</dbReference>
<dbReference type="STRING" id="1121448.DGI_2187"/>
<dbReference type="InterPro" id="IPR011335">
    <property type="entry name" value="Restrct_endonuc-II-like"/>
</dbReference>
<evidence type="ECO:0000313" key="4">
    <source>
        <dbReference type="Proteomes" id="UP000016587"/>
    </source>
</evidence>
<dbReference type="PANTHER" id="PTHR30015">
    <property type="entry name" value="MRR RESTRICTION SYSTEM PROTEIN"/>
    <property type="match status" value="1"/>
</dbReference>
<name>T2GBI0_MEGG1</name>
<proteinExistence type="predicted"/>
<keyword evidence="3" id="KW-0540">Nuclease</keyword>
<dbReference type="KEGG" id="dgg:DGI_2187"/>
<reference evidence="3 4" key="1">
    <citation type="journal article" date="2013" name="J. Bacteriol.">
        <title>Roles of HynAB and Ech, the only two hydrogenases found in the model sulfate reducer Desulfovibrio gigas.</title>
        <authorList>
            <person name="Morais-Silva F.O."/>
            <person name="Santos C.I."/>
            <person name="Rodrigues R."/>
            <person name="Pereira I.A."/>
            <person name="Rodrigues-Pousada C."/>
        </authorList>
    </citation>
    <scope>NUCLEOTIDE SEQUENCE [LARGE SCALE GENOMIC DNA]</scope>
    <source>
        <strain evidence="4">ATCC 19364 / DSM 1382 / NCIMB 9332 / VKM B-1759</strain>
    </source>
</reference>
<feature type="domain" description="Restriction endonuclease type IV Mrr" evidence="1">
    <location>
        <begin position="158"/>
        <end position="278"/>
    </location>
</feature>
<dbReference type="GO" id="GO:0015666">
    <property type="term" value="F:restriction endodeoxyribonuclease activity"/>
    <property type="evidence" value="ECO:0007669"/>
    <property type="project" value="TreeGrafter"/>
</dbReference>
<dbReference type="Gene3D" id="3.40.1350.10">
    <property type="match status" value="1"/>
</dbReference>
<dbReference type="GO" id="GO:0009307">
    <property type="term" value="P:DNA restriction-modification system"/>
    <property type="evidence" value="ECO:0007669"/>
    <property type="project" value="InterPro"/>
</dbReference>
<dbReference type="REBASE" id="71543">
    <property type="entry name" value="Dgi1382MrrP"/>
</dbReference>
<evidence type="ECO:0000259" key="2">
    <source>
        <dbReference type="Pfam" id="PF14338"/>
    </source>
</evidence>
<dbReference type="SUPFAM" id="SSF52980">
    <property type="entry name" value="Restriction endonuclease-like"/>
    <property type="match status" value="1"/>
</dbReference>
<dbReference type="HOGENOM" id="CLU_063822_2_0_7"/>
<dbReference type="Pfam" id="PF04471">
    <property type="entry name" value="Mrr_cat"/>
    <property type="match status" value="1"/>
</dbReference>
<dbReference type="PANTHER" id="PTHR30015:SF7">
    <property type="entry name" value="TYPE IV METHYL-DIRECTED RESTRICTION ENZYME ECOKMRR"/>
    <property type="match status" value="1"/>
</dbReference>
<keyword evidence="4" id="KW-1185">Reference proteome</keyword>
<dbReference type="InterPro" id="IPR052906">
    <property type="entry name" value="Type_IV_Methyl-Rstrct_Enzyme"/>
</dbReference>
<dbReference type="InterPro" id="IPR025745">
    <property type="entry name" value="Mrr-like_N_dom"/>
</dbReference>
<dbReference type="AlphaFoldDB" id="T2GBI0"/>
<dbReference type="Proteomes" id="UP000016587">
    <property type="component" value="Chromosome"/>
</dbReference>
<dbReference type="OrthoDB" id="9781481at2"/>
<dbReference type="PATRIC" id="fig|1121448.10.peg.2141"/>
<dbReference type="GO" id="GO:0003677">
    <property type="term" value="F:DNA binding"/>
    <property type="evidence" value="ECO:0007669"/>
    <property type="project" value="InterPro"/>
</dbReference>
<accession>T2GBI0</accession>
<dbReference type="eggNOG" id="COG1715">
    <property type="taxonomic scope" value="Bacteria"/>
</dbReference>
<sequence>MPIPDFQATMLPLLQHLADGNEHDNAETHQALSRMFGLTEEEQQQLLPSGKAKIFTNRLAWAKSYLKRFGLIANPSRGAYAITAKGLSLLQASPPRVDLKLLQSLDADAGNQTDAYTGPLLEESPCGNGPMDDPFSQIEQCHATLEQALQGELLSLVRRASPAFFERLVIDLLLKMGYGGSYTDAARTLGATGDGGVDGVINEDRLGLDTVYIQAKRWQDSTVGRPEIQKFVGALMGRHSSKGIFLTTSSFTKDAREYVAAIPYRIILIDGQTLTRYMIQYDVGVAVHTTYAIKRIAMDYFDQE</sequence>
<organism evidence="3 4">
    <name type="scientific">Megalodesulfovibrio gigas (strain ATCC 19364 / DSM 1382 / NCIMB 9332 / VKM B-1759)</name>
    <name type="common">Desulfovibrio gigas</name>
    <dbReference type="NCBI Taxonomy" id="1121448"/>
    <lineage>
        <taxon>Bacteria</taxon>
        <taxon>Pseudomonadati</taxon>
        <taxon>Thermodesulfobacteriota</taxon>
        <taxon>Desulfovibrionia</taxon>
        <taxon>Desulfovibrionales</taxon>
        <taxon>Desulfovibrionaceae</taxon>
        <taxon>Megalodesulfovibrio</taxon>
    </lineage>
</organism>
<gene>
    <name evidence="3" type="ORF">DGI_2187</name>
</gene>
<evidence type="ECO:0000313" key="3">
    <source>
        <dbReference type="EMBL" id="AGW13945.1"/>
    </source>
</evidence>
<dbReference type="InterPro" id="IPR007560">
    <property type="entry name" value="Restrct_endonuc_IV_Mrr"/>
</dbReference>